<protein>
    <submittedName>
        <fullName evidence="1">Uncharacterized protein</fullName>
    </submittedName>
</protein>
<dbReference type="AlphaFoldDB" id="A0A2H0KSR5"/>
<name>A0A2H0KSR5_9BACT</name>
<organism evidence="1 2">
    <name type="scientific">Candidatus Portnoybacteria bacterium CG11_big_fil_rev_8_21_14_0_20_44_10</name>
    <dbReference type="NCBI Taxonomy" id="1974818"/>
    <lineage>
        <taxon>Bacteria</taxon>
        <taxon>Candidatus Portnoyibacteriota</taxon>
    </lineage>
</organism>
<gene>
    <name evidence="1" type="ORF">COV85_02135</name>
</gene>
<accession>A0A2H0KSR5</accession>
<dbReference type="Proteomes" id="UP000231550">
    <property type="component" value="Unassembled WGS sequence"/>
</dbReference>
<comment type="caution">
    <text evidence="1">The sequence shown here is derived from an EMBL/GenBank/DDBJ whole genome shotgun (WGS) entry which is preliminary data.</text>
</comment>
<reference evidence="1 2" key="1">
    <citation type="submission" date="2017-09" db="EMBL/GenBank/DDBJ databases">
        <title>Depth-based differentiation of microbial function through sediment-hosted aquifers and enrichment of novel symbionts in the deep terrestrial subsurface.</title>
        <authorList>
            <person name="Probst A.J."/>
            <person name="Ladd B."/>
            <person name="Jarett J.K."/>
            <person name="Geller-Mcgrath D.E."/>
            <person name="Sieber C.M."/>
            <person name="Emerson J.B."/>
            <person name="Anantharaman K."/>
            <person name="Thomas B.C."/>
            <person name="Malmstrom R."/>
            <person name="Stieglmeier M."/>
            <person name="Klingl A."/>
            <person name="Woyke T."/>
            <person name="Ryan C.M."/>
            <person name="Banfield J.F."/>
        </authorList>
    </citation>
    <scope>NUCLEOTIDE SEQUENCE [LARGE SCALE GENOMIC DNA]</scope>
    <source>
        <strain evidence="1">CG11_big_fil_rev_8_21_14_0_20_44_10</strain>
    </source>
</reference>
<proteinExistence type="predicted"/>
<sequence length="140" mass="15920">MFEWFRKRQGVKATTPPIPKRSFWEVIDEGTLRLLVEQTGPYVLGSSTKAELLYGALSEAEARLLDSALAELLMMLVLMESGYQLIFCRAGNKINYVPAWAKYPLRLTRVRNLLEDGLEDDLAAASALDEDMLEYLTVMW</sequence>
<dbReference type="EMBL" id="PCVN01000051">
    <property type="protein sequence ID" value="PIQ74464.1"/>
    <property type="molecule type" value="Genomic_DNA"/>
</dbReference>
<evidence type="ECO:0000313" key="1">
    <source>
        <dbReference type="EMBL" id="PIQ74464.1"/>
    </source>
</evidence>
<evidence type="ECO:0000313" key="2">
    <source>
        <dbReference type="Proteomes" id="UP000231550"/>
    </source>
</evidence>